<evidence type="ECO:0000313" key="5">
    <source>
        <dbReference type="Proteomes" id="UP000325945"/>
    </source>
</evidence>
<evidence type="ECO:0000259" key="3">
    <source>
        <dbReference type="Pfam" id="PF23658"/>
    </source>
</evidence>
<evidence type="ECO:0000256" key="1">
    <source>
        <dbReference type="SAM" id="SignalP"/>
    </source>
</evidence>
<dbReference type="InterPro" id="IPR052766">
    <property type="entry name" value="S41A_metabolite_peptidase"/>
</dbReference>
<organism evidence="4 5">
    <name type="scientific">Aspergillus sergii</name>
    <dbReference type="NCBI Taxonomy" id="1034303"/>
    <lineage>
        <taxon>Eukaryota</taxon>
        <taxon>Fungi</taxon>
        <taxon>Dikarya</taxon>
        <taxon>Ascomycota</taxon>
        <taxon>Pezizomycotina</taxon>
        <taxon>Eurotiomycetes</taxon>
        <taxon>Eurotiomycetidae</taxon>
        <taxon>Eurotiales</taxon>
        <taxon>Aspergillaceae</taxon>
        <taxon>Aspergillus</taxon>
        <taxon>Aspergillus subgen. Circumdati</taxon>
    </lineage>
</organism>
<dbReference type="SUPFAM" id="SSF52096">
    <property type="entry name" value="ClpP/crotonase"/>
    <property type="match status" value="1"/>
</dbReference>
<dbReference type="GO" id="GO:0006508">
    <property type="term" value="P:proteolysis"/>
    <property type="evidence" value="ECO:0007669"/>
    <property type="project" value="InterPro"/>
</dbReference>
<protein>
    <submittedName>
        <fullName evidence="4">Uncharacterized protein</fullName>
    </submittedName>
</protein>
<name>A0A5N6XMV9_9EURO</name>
<proteinExistence type="predicted"/>
<dbReference type="InterPro" id="IPR056186">
    <property type="entry name" value="PDZ_CPAF-rel"/>
</dbReference>
<reference evidence="5" key="1">
    <citation type="submission" date="2019-04" db="EMBL/GenBank/DDBJ databases">
        <title>Friends and foes A comparative genomics studyof 23 Aspergillus species from section Flavi.</title>
        <authorList>
            <consortium name="DOE Joint Genome Institute"/>
            <person name="Kjaerbolling I."/>
            <person name="Vesth T."/>
            <person name="Frisvad J.C."/>
            <person name="Nybo J.L."/>
            <person name="Theobald S."/>
            <person name="Kildgaard S."/>
            <person name="Isbrandt T."/>
            <person name="Kuo A."/>
            <person name="Sato A."/>
            <person name="Lyhne E.K."/>
            <person name="Kogle M.E."/>
            <person name="Wiebenga A."/>
            <person name="Kun R.S."/>
            <person name="Lubbers R.J."/>
            <person name="Makela M.R."/>
            <person name="Barry K."/>
            <person name="Chovatia M."/>
            <person name="Clum A."/>
            <person name="Daum C."/>
            <person name="Haridas S."/>
            <person name="He G."/>
            <person name="LaButti K."/>
            <person name="Lipzen A."/>
            <person name="Mondo S."/>
            <person name="Riley R."/>
            <person name="Salamov A."/>
            <person name="Simmons B.A."/>
            <person name="Magnuson J.K."/>
            <person name="Henrissat B."/>
            <person name="Mortensen U.H."/>
            <person name="Larsen T.O."/>
            <person name="Devries R.P."/>
            <person name="Grigoriev I.V."/>
            <person name="Machida M."/>
            <person name="Baker S.E."/>
            <person name="Andersen M.R."/>
        </authorList>
    </citation>
    <scope>NUCLEOTIDE SEQUENCE [LARGE SCALE GENOMIC DNA]</scope>
    <source>
        <strain evidence="5">CBS 130017</strain>
    </source>
</reference>
<gene>
    <name evidence="4" type="ORF">BDV39DRAFT_211807</name>
</gene>
<dbReference type="InterPro" id="IPR005151">
    <property type="entry name" value="Tail-specific_protease"/>
</dbReference>
<accession>A0A5N6XMV9</accession>
<dbReference type="AlphaFoldDB" id="A0A5N6XMV9"/>
<evidence type="ECO:0000313" key="4">
    <source>
        <dbReference type="EMBL" id="KAE8333676.1"/>
    </source>
</evidence>
<dbReference type="GO" id="GO:0008236">
    <property type="term" value="F:serine-type peptidase activity"/>
    <property type="evidence" value="ECO:0007669"/>
    <property type="project" value="InterPro"/>
</dbReference>
<feature type="domain" description="CPAF-like PDZ" evidence="3">
    <location>
        <begin position="155"/>
        <end position="263"/>
    </location>
</feature>
<keyword evidence="1" id="KW-0732">Signal</keyword>
<evidence type="ECO:0000259" key="2">
    <source>
        <dbReference type="Pfam" id="PF03572"/>
    </source>
</evidence>
<sequence>MMRQIIGILVLMLMQVLAVTSQQLPTSSTSALTPNPTSCDEIINSEEVSIFDASQAYKCLTSLPFRADIASQLVQYLNDMIQFHSTLAYLADPPQSYQQPAVDLVAELSQLQRDIDNNVFRNEYAFEAALSHLIHAAHDDHLELVGGALSRFKYAAPYSIVSVSSDGIELPKVYISNDLIANETRYLPWQPSAIRTINGQDVVEYLTQFAAVNSLGKLEPHADWNMLMRSAALEIQGKREAFHGAATYPGDFITFTFENDTTLGPLPWKALFCCHGGHGPLQTVDDFYKFLVLGHYPASYDESLEANTTTISNRAAPILAPFENPAYPSTADVTSDGGALLRGYFLNDSSLAVLSIPHFDSNAPQLFSNTVKEFLARSTIAGLKKVVIDVQQNSGGSPLLALEVFKIFFPSIKPWASSRRRVHPMANALGSVLTAYWQNLTMDHSEYDKLITNEWVVTGRLDQDTGRNFTSWDDFVGPTDHYRGDGFTKKEQYNLSSILFTMEAAGIVFDEVDNGQPYRPEDIIILSDGLCSSACALFMELMHHEAGVQTVVIGGQPSYGPMQAPSGTRGATFYKAENMHRDIELARDIDKSTHVDLPNVMPEFFITTATVNLRDQVRHTDISATPLQFLYEPADCRIFLVPKSWYNYTNLWKYAANAIWQNPALCANGSRTDHTQLTHVSALGKPYNASSTLSKLADSPSGGHSSSIQDKSNFILDGGTTGITAEVTLCRSNSDCQSGFASICREVPVCMAKVDPTKPGGVGKTMTETRMQCVVPCHDDTACNGRTCLTDKSRSPTELLTETHGGLSAV</sequence>
<feature type="signal peptide" evidence="1">
    <location>
        <begin position="1"/>
        <end position="18"/>
    </location>
</feature>
<dbReference type="EMBL" id="ML741761">
    <property type="protein sequence ID" value="KAE8333676.1"/>
    <property type="molecule type" value="Genomic_DNA"/>
</dbReference>
<dbReference type="Proteomes" id="UP000325945">
    <property type="component" value="Unassembled WGS sequence"/>
</dbReference>
<dbReference type="Gene3D" id="3.90.226.10">
    <property type="entry name" value="2-enoyl-CoA Hydratase, Chain A, domain 1"/>
    <property type="match status" value="1"/>
</dbReference>
<dbReference type="Pfam" id="PF03572">
    <property type="entry name" value="Peptidase_S41"/>
    <property type="match status" value="1"/>
</dbReference>
<dbReference type="InterPro" id="IPR029045">
    <property type="entry name" value="ClpP/crotonase-like_dom_sf"/>
</dbReference>
<feature type="domain" description="Tail specific protease" evidence="2">
    <location>
        <begin position="351"/>
        <end position="560"/>
    </location>
</feature>
<dbReference type="PANTHER" id="PTHR37049">
    <property type="entry name" value="PEPTIDASE S41 FAMILY PROTEIN"/>
    <property type="match status" value="1"/>
</dbReference>
<dbReference type="Pfam" id="PF23658">
    <property type="entry name" value="PDZ_CPAF_rel"/>
    <property type="match status" value="1"/>
</dbReference>
<dbReference type="PANTHER" id="PTHR37049:SF5">
    <property type="entry name" value="TAIL SPECIFIC PROTEASE DOMAIN-CONTAINING PROTEIN"/>
    <property type="match status" value="1"/>
</dbReference>
<feature type="chain" id="PRO_5024837072" evidence="1">
    <location>
        <begin position="19"/>
        <end position="810"/>
    </location>
</feature>
<keyword evidence="5" id="KW-1185">Reference proteome</keyword>